<dbReference type="PANTHER" id="PTHR47992">
    <property type="entry name" value="PROTEIN PHOSPHATASE"/>
    <property type="match status" value="1"/>
</dbReference>
<keyword evidence="5 9" id="KW-0378">Hydrolase</keyword>
<keyword evidence="7 9" id="KW-0904">Protein phosphatase</keyword>
<comment type="caution">
    <text evidence="11">The sequence shown here is derived from an EMBL/GenBank/DDBJ whole genome shotgun (WGS) entry which is preliminary data.</text>
</comment>
<dbReference type="InterPro" id="IPR015655">
    <property type="entry name" value="PP2C"/>
</dbReference>
<evidence type="ECO:0000256" key="2">
    <source>
        <dbReference type="ARBA" id="ARBA00001946"/>
    </source>
</evidence>
<proteinExistence type="inferred from homology"/>
<evidence type="ECO:0000313" key="11">
    <source>
        <dbReference type="EMBL" id="RVW51606.1"/>
    </source>
</evidence>
<evidence type="ECO:0000256" key="4">
    <source>
        <dbReference type="ARBA" id="ARBA00022723"/>
    </source>
</evidence>
<dbReference type="AlphaFoldDB" id="A0A438EV95"/>
<dbReference type="SUPFAM" id="SSF81606">
    <property type="entry name" value="PP2C-like"/>
    <property type="match status" value="1"/>
</dbReference>
<dbReference type="InterPro" id="IPR036457">
    <property type="entry name" value="PPM-type-like_dom_sf"/>
</dbReference>
<sequence>MLSRLMNFLRACWRPSAERYIHKGSDAAGRQDGLLWYKDTGQHLNGEFSMAVVQANSLLEDQSQIESGSLSLLDSGPYGTFVGVYDGHGGPETSRYINDHLFQHLKGFTSEQQSMSVDVIRKAFQATEDGFLSVVAKQWPMKPQLAAVGSCCLVGVICGGTLYIANLGDSRAVLGRLVKATGDVVAIQLSEEHNASQESVRQEMRSLHPEDPHIVVLKHNVWRVKGLIQVSYFWVNSDQCYISSRAHLILSPLLILCHFTPSKKPPSARYKLIHQAKQLQVPMQPCDDLITQLQTFLILQISRSIGDVYLKKAEFNREPLYVKFRLREPLKRPILSAEPSISVLELQPNDQFLIFASDGLWEHLKNEEAVDIVQNHPRNGSARRLVKAALQEAAKKREMRYSDLKKIDRGVRRHFHDDITVIVVFLDSNLVSRASSVRGPTASIRGGGVNLPAKSLAPCATPMDLGAT</sequence>
<comment type="similarity">
    <text evidence="9">Belongs to the PP2C family.</text>
</comment>
<accession>A0A438EV95</accession>
<keyword evidence="8" id="KW-0464">Manganese</keyword>
<dbReference type="Gene3D" id="3.60.40.10">
    <property type="entry name" value="PPM-type phosphatase domain"/>
    <property type="match status" value="1"/>
</dbReference>
<evidence type="ECO:0000259" key="10">
    <source>
        <dbReference type="PROSITE" id="PS51746"/>
    </source>
</evidence>
<evidence type="ECO:0000256" key="9">
    <source>
        <dbReference type="RuleBase" id="RU003465"/>
    </source>
</evidence>
<dbReference type="GO" id="GO:0004722">
    <property type="term" value="F:protein serine/threonine phosphatase activity"/>
    <property type="evidence" value="ECO:0007669"/>
    <property type="project" value="UniProtKB-EC"/>
</dbReference>
<evidence type="ECO:0000256" key="6">
    <source>
        <dbReference type="ARBA" id="ARBA00022842"/>
    </source>
</evidence>
<dbReference type="Pfam" id="PF00481">
    <property type="entry name" value="PP2C"/>
    <property type="match status" value="2"/>
</dbReference>
<organism evidence="11 12">
    <name type="scientific">Vitis vinifera</name>
    <name type="common">Grape</name>
    <dbReference type="NCBI Taxonomy" id="29760"/>
    <lineage>
        <taxon>Eukaryota</taxon>
        <taxon>Viridiplantae</taxon>
        <taxon>Streptophyta</taxon>
        <taxon>Embryophyta</taxon>
        <taxon>Tracheophyta</taxon>
        <taxon>Spermatophyta</taxon>
        <taxon>Magnoliopsida</taxon>
        <taxon>eudicotyledons</taxon>
        <taxon>Gunneridae</taxon>
        <taxon>Pentapetalae</taxon>
        <taxon>rosids</taxon>
        <taxon>Vitales</taxon>
        <taxon>Vitaceae</taxon>
        <taxon>Viteae</taxon>
        <taxon>Vitis</taxon>
    </lineage>
</organism>
<keyword evidence="4" id="KW-0479">Metal-binding</keyword>
<reference evidence="11 12" key="1">
    <citation type="journal article" date="2018" name="PLoS Genet.">
        <title>Population sequencing reveals clonal diversity and ancestral inbreeding in the grapevine cultivar Chardonnay.</title>
        <authorList>
            <person name="Roach M.J."/>
            <person name="Johnson D.L."/>
            <person name="Bohlmann J."/>
            <person name="van Vuuren H.J."/>
            <person name="Jones S.J."/>
            <person name="Pretorius I.S."/>
            <person name="Schmidt S.A."/>
            <person name="Borneman A.R."/>
        </authorList>
    </citation>
    <scope>NUCLEOTIDE SEQUENCE [LARGE SCALE GENOMIC DNA]</scope>
    <source>
        <strain evidence="12">cv. Chardonnay</strain>
        <tissue evidence="11">Leaf</tissue>
    </source>
</reference>
<dbReference type="PROSITE" id="PS01032">
    <property type="entry name" value="PPM_1"/>
    <property type="match status" value="1"/>
</dbReference>
<dbReference type="Proteomes" id="UP000288805">
    <property type="component" value="Unassembled WGS sequence"/>
</dbReference>
<name>A0A438EV95_VITVI</name>
<comment type="cofactor">
    <cofactor evidence="2">
        <name>Mg(2+)</name>
        <dbReference type="ChEBI" id="CHEBI:18420"/>
    </cofactor>
</comment>
<dbReference type="EMBL" id="QGNW01001179">
    <property type="protein sequence ID" value="RVW51606.1"/>
    <property type="molecule type" value="Genomic_DNA"/>
</dbReference>
<dbReference type="SMART" id="SM00332">
    <property type="entry name" value="PP2Cc"/>
    <property type="match status" value="1"/>
</dbReference>
<protein>
    <recommendedName>
        <fullName evidence="3">protein-serine/threonine phosphatase</fullName>
        <ecNumber evidence="3">3.1.3.16</ecNumber>
    </recommendedName>
</protein>
<evidence type="ECO:0000256" key="7">
    <source>
        <dbReference type="ARBA" id="ARBA00022912"/>
    </source>
</evidence>
<dbReference type="InterPro" id="IPR000222">
    <property type="entry name" value="PP2C_BS"/>
</dbReference>
<evidence type="ECO:0000313" key="12">
    <source>
        <dbReference type="Proteomes" id="UP000288805"/>
    </source>
</evidence>
<feature type="domain" description="PPM-type phosphatase" evidence="10">
    <location>
        <begin position="47"/>
        <end position="426"/>
    </location>
</feature>
<dbReference type="InterPro" id="IPR001932">
    <property type="entry name" value="PPM-type_phosphatase-like_dom"/>
</dbReference>
<keyword evidence="6" id="KW-0460">Magnesium</keyword>
<dbReference type="PROSITE" id="PS51746">
    <property type="entry name" value="PPM_2"/>
    <property type="match status" value="1"/>
</dbReference>
<dbReference type="GO" id="GO:0046872">
    <property type="term" value="F:metal ion binding"/>
    <property type="evidence" value="ECO:0007669"/>
    <property type="project" value="UniProtKB-KW"/>
</dbReference>
<evidence type="ECO:0000256" key="3">
    <source>
        <dbReference type="ARBA" id="ARBA00013081"/>
    </source>
</evidence>
<gene>
    <name evidence="11" type="primary">Os06g0717800_2</name>
    <name evidence="11" type="ORF">CK203_066609</name>
</gene>
<evidence type="ECO:0000256" key="5">
    <source>
        <dbReference type="ARBA" id="ARBA00022801"/>
    </source>
</evidence>
<dbReference type="EC" id="3.1.3.16" evidence="3"/>
<evidence type="ECO:0000256" key="1">
    <source>
        <dbReference type="ARBA" id="ARBA00001936"/>
    </source>
</evidence>
<evidence type="ECO:0000256" key="8">
    <source>
        <dbReference type="ARBA" id="ARBA00023211"/>
    </source>
</evidence>
<comment type="cofactor">
    <cofactor evidence="1">
        <name>Mn(2+)</name>
        <dbReference type="ChEBI" id="CHEBI:29035"/>
    </cofactor>
</comment>
<dbReference type="CDD" id="cd00143">
    <property type="entry name" value="PP2Cc"/>
    <property type="match status" value="1"/>
</dbReference>